<dbReference type="HAMAP" id="MF_00502">
    <property type="entry name" value="Ribosomal_bL31_2"/>
    <property type="match status" value="1"/>
</dbReference>
<evidence type="ECO:0000256" key="5">
    <source>
        <dbReference type="HAMAP-Rule" id="MF_00502"/>
    </source>
</evidence>
<evidence type="ECO:0000313" key="7">
    <source>
        <dbReference type="Proteomes" id="UP000316921"/>
    </source>
</evidence>
<keyword evidence="3 5" id="KW-0689">Ribosomal protein</keyword>
<dbReference type="NCBIfam" id="TIGR00105">
    <property type="entry name" value="L31"/>
    <property type="match status" value="1"/>
</dbReference>
<sequence length="83" mass="9481">MKSDIHPDYRPVIFKDVSSGTSYLTRSTIRTGETITHEDGNEYPLVKINVSASSHPFYTGQAQMLDTAGRVEKFRRRYQNKGK</sequence>
<name>A0A518BNW4_9BACT</name>
<dbReference type="AlphaFoldDB" id="A0A518BNW4"/>
<dbReference type="GO" id="GO:0003735">
    <property type="term" value="F:structural constituent of ribosome"/>
    <property type="evidence" value="ECO:0007669"/>
    <property type="project" value="InterPro"/>
</dbReference>
<dbReference type="PRINTS" id="PR01249">
    <property type="entry name" value="RIBOSOMALL31"/>
</dbReference>
<dbReference type="GO" id="GO:0005840">
    <property type="term" value="C:ribosome"/>
    <property type="evidence" value="ECO:0007669"/>
    <property type="project" value="UniProtKB-KW"/>
</dbReference>
<dbReference type="RefSeq" id="WP_145067879.1">
    <property type="nucleotide sequence ID" value="NZ_CP036287.1"/>
</dbReference>
<dbReference type="InterPro" id="IPR002150">
    <property type="entry name" value="Ribosomal_bL31"/>
</dbReference>
<evidence type="ECO:0000256" key="1">
    <source>
        <dbReference type="ARBA" id="ARBA00008196"/>
    </source>
</evidence>
<dbReference type="InterPro" id="IPR034704">
    <property type="entry name" value="Ribosomal_bL28/bL31-like_sf"/>
</dbReference>
<evidence type="ECO:0000313" key="6">
    <source>
        <dbReference type="EMBL" id="QDU68668.1"/>
    </source>
</evidence>
<reference evidence="6 7" key="1">
    <citation type="submission" date="2019-02" db="EMBL/GenBank/DDBJ databases">
        <title>Deep-cultivation of Planctomycetes and their phenomic and genomic characterization uncovers novel biology.</title>
        <authorList>
            <person name="Wiegand S."/>
            <person name="Jogler M."/>
            <person name="Boedeker C."/>
            <person name="Pinto D."/>
            <person name="Vollmers J."/>
            <person name="Rivas-Marin E."/>
            <person name="Kohn T."/>
            <person name="Peeters S.H."/>
            <person name="Heuer A."/>
            <person name="Rast P."/>
            <person name="Oberbeckmann S."/>
            <person name="Bunk B."/>
            <person name="Jeske O."/>
            <person name="Meyerdierks A."/>
            <person name="Storesund J.E."/>
            <person name="Kallscheuer N."/>
            <person name="Luecker S."/>
            <person name="Lage O.M."/>
            <person name="Pohl T."/>
            <person name="Merkel B.J."/>
            <person name="Hornburger P."/>
            <person name="Mueller R.-W."/>
            <person name="Bruemmer F."/>
            <person name="Labrenz M."/>
            <person name="Spormann A.M."/>
            <person name="Op den Camp H."/>
            <person name="Overmann J."/>
            <person name="Amann R."/>
            <person name="Jetten M.S.M."/>
            <person name="Mascher T."/>
            <person name="Medema M.H."/>
            <person name="Devos D.P."/>
            <person name="Kaster A.-K."/>
            <person name="Ovreas L."/>
            <person name="Rohde M."/>
            <person name="Galperin M.Y."/>
            <person name="Jogler C."/>
        </authorList>
    </citation>
    <scope>NUCLEOTIDE SEQUENCE [LARGE SCALE GENOMIC DNA]</scope>
    <source>
        <strain evidence="6 7">Pla133</strain>
    </source>
</reference>
<dbReference type="Pfam" id="PF01197">
    <property type="entry name" value="Ribosomal_L31"/>
    <property type="match status" value="1"/>
</dbReference>
<dbReference type="Gene3D" id="4.10.830.30">
    <property type="entry name" value="Ribosomal protein L31"/>
    <property type="match status" value="1"/>
</dbReference>
<gene>
    <name evidence="5 6" type="primary">rpmE2</name>
    <name evidence="6" type="ORF">Pla133_37700</name>
</gene>
<dbReference type="PANTHER" id="PTHR33280:SF1">
    <property type="entry name" value="LARGE RIBOSOMAL SUBUNIT PROTEIN BL31C"/>
    <property type="match status" value="1"/>
</dbReference>
<evidence type="ECO:0000256" key="3">
    <source>
        <dbReference type="ARBA" id="ARBA00022980"/>
    </source>
</evidence>
<dbReference type="NCBIfam" id="NF002462">
    <property type="entry name" value="PRK01678.1"/>
    <property type="match status" value="1"/>
</dbReference>
<protein>
    <recommendedName>
        <fullName evidence="5">Large ribosomal subunit protein bL31B</fullName>
    </recommendedName>
</protein>
<dbReference type="InterPro" id="IPR042105">
    <property type="entry name" value="Ribosomal_bL31_sf"/>
</dbReference>
<proteinExistence type="inferred from homology"/>
<dbReference type="InterPro" id="IPR027493">
    <property type="entry name" value="Ribosomal_bL31_B"/>
</dbReference>
<dbReference type="EMBL" id="CP036287">
    <property type="protein sequence ID" value="QDU68668.1"/>
    <property type="molecule type" value="Genomic_DNA"/>
</dbReference>
<evidence type="ECO:0000256" key="2">
    <source>
        <dbReference type="ARBA" id="ARBA00011838"/>
    </source>
</evidence>
<dbReference type="GO" id="GO:1990904">
    <property type="term" value="C:ribonucleoprotein complex"/>
    <property type="evidence" value="ECO:0007669"/>
    <property type="project" value="UniProtKB-KW"/>
</dbReference>
<dbReference type="KEGG" id="pbap:Pla133_37700"/>
<dbReference type="GO" id="GO:0006412">
    <property type="term" value="P:translation"/>
    <property type="evidence" value="ECO:0007669"/>
    <property type="project" value="UniProtKB-UniRule"/>
</dbReference>
<organism evidence="6 7">
    <name type="scientific">Engelhardtia mirabilis</name>
    <dbReference type="NCBI Taxonomy" id="2528011"/>
    <lineage>
        <taxon>Bacteria</taxon>
        <taxon>Pseudomonadati</taxon>
        <taxon>Planctomycetota</taxon>
        <taxon>Planctomycetia</taxon>
        <taxon>Planctomycetia incertae sedis</taxon>
        <taxon>Engelhardtia</taxon>
    </lineage>
</organism>
<comment type="subunit">
    <text evidence="2 5">Part of the 50S ribosomal subunit.</text>
</comment>
<evidence type="ECO:0000256" key="4">
    <source>
        <dbReference type="ARBA" id="ARBA00023274"/>
    </source>
</evidence>
<keyword evidence="4 5" id="KW-0687">Ribonucleoprotein</keyword>
<comment type="similarity">
    <text evidence="1 5">Belongs to the bacterial ribosomal protein bL31 family. Type B subfamily.</text>
</comment>
<dbReference type="SUPFAM" id="SSF143800">
    <property type="entry name" value="L28p-like"/>
    <property type="match status" value="1"/>
</dbReference>
<keyword evidence="7" id="KW-1185">Reference proteome</keyword>
<dbReference type="Proteomes" id="UP000316921">
    <property type="component" value="Chromosome"/>
</dbReference>
<dbReference type="PANTHER" id="PTHR33280">
    <property type="entry name" value="50S RIBOSOMAL PROTEIN L31, CHLOROPLASTIC"/>
    <property type="match status" value="1"/>
</dbReference>
<accession>A0A518BNW4</accession>